<dbReference type="EMBL" id="KZ806186">
    <property type="protein sequence ID" value="PVH90622.1"/>
    <property type="molecule type" value="Genomic_DNA"/>
</dbReference>
<accession>A0A2V1CY14</accession>
<gene>
    <name evidence="1" type="ORF">DM02DRAFT_636685</name>
</gene>
<protein>
    <submittedName>
        <fullName evidence="1">Uncharacterized protein</fullName>
    </submittedName>
</protein>
<proteinExistence type="predicted"/>
<organism evidence="1 2">
    <name type="scientific">Periconia macrospinosa</name>
    <dbReference type="NCBI Taxonomy" id="97972"/>
    <lineage>
        <taxon>Eukaryota</taxon>
        <taxon>Fungi</taxon>
        <taxon>Dikarya</taxon>
        <taxon>Ascomycota</taxon>
        <taxon>Pezizomycotina</taxon>
        <taxon>Dothideomycetes</taxon>
        <taxon>Pleosporomycetidae</taxon>
        <taxon>Pleosporales</taxon>
        <taxon>Massarineae</taxon>
        <taxon>Periconiaceae</taxon>
        <taxon>Periconia</taxon>
    </lineage>
</organism>
<evidence type="ECO:0000313" key="1">
    <source>
        <dbReference type="EMBL" id="PVH90622.1"/>
    </source>
</evidence>
<dbReference type="OrthoDB" id="5082897at2759"/>
<name>A0A2V1CY14_9PLEO</name>
<dbReference type="Proteomes" id="UP000244855">
    <property type="component" value="Unassembled WGS sequence"/>
</dbReference>
<sequence length="197" mass="23066">MPKRQATRKKYRSYCYRFLCYVFRARQLLALFWTDTSIDDESGGKAIAHFSGVLGIHPYKLTLHTAYDYTPYLSALIWVGRLVLLEYALPLRTYGPLSPPLRARAAYPDQESRLLREIRPKYLQLSTFAPLGYLVERLQHGRATAKREEKINQEAQALMFHWWPGVNLHKIKDDLVSYRPGYSFLEESENDLRMTCE</sequence>
<dbReference type="STRING" id="97972.A0A2V1CY14"/>
<reference evidence="1 2" key="1">
    <citation type="journal article" date="2018" name="Sci. Rep.">
        <title>Comparative genomics provides insights into the lifestyle and reveals functional heterogeneity of dark septate endophytic fungi.</title>
        <authorList>
            <person name="Knapp D.G."/>
            <person name="Nemeth J.B."/>
            <person name="Barry K."/>
            <person name="Hainaut M."/>
            <person name="Henrissat B."/>
            <person name="Johnson J."/>
            <person name="Kuo A."/>
            <person name="Lim J.H.P."/>
            <person name="Lipzen A."/>
            <person name="Nolan M."/>
            <person name="Ohm R.A."/>
            <person name="Tamas L."/>
            <person name="Grigoriev I.V."/>
            <person name="Spatafora J.W."/>
            <person name="Nagy L.G."/>
            <person name="Kovacs G.M."/>
        </authorList>
    </citation>
    <scope>NUCLEOTIDE SEQUENCE [LARGE SCALE GENOMIC DNA]</scope>
    <source>
        <strain evidence="1 2">DSE2036</strain>
    </source>
</reference>
<keyword evidence="2" id="KW-1185">Reference proteome</keyword>
<dbReference type="AlphaFoldDB" id="A0A2V1CY14"/>
<evidence type="ECO:0000313" key="2">
    <source>
        <dbReference type="Proteomes" id="UP000244855"/>
    </source>
</evidence>